<reference evidence="5" key="1">
    <citation type="journal article" date="2020" name="PLoS Negl. Trop. Dis.">
        <title>High-quality nuclear genome for Sarcoptes scabiei-A critical resource for a neglected parasite.</title>
        <authorList>
            <person name="Korhonen P.K."/>
            <person name="Gasser R.B."/>
            <person name="Ma G."/>
            <person name="Wang T."/>
            <person name="Stroehlein A.J."/>
            <person name="Young N.D."/>
            <person name="Ang C.S."/>
            <person name="Fernando D.D."/>
            <person name="Lu H.C."/>
            <person name="Taylor S."/>
            <person name="Reynolds S.L."/>
            <person name="Mofiz E."/>
            <person name="Najaraj S.H."/>
            <person name="Gowda H."/>
            <person name="Madugundu A."/>
            <person name="Renuse S."/>
            <person name="Holt D."/>
            <person name="Pandey A."/>
            <person name="Papenfuss A.T."/>
            <person name="Fischer K."/>
        </authorList>
    </citation>
    <scope>NUCLEOTIDE SEQUENCE [LARGE SCALE GENOMIC DNA]</scope>
</reference>
<evidence type="ECO:0000256" key="1">
    <source>
        <dbReference type="SAM" id="SignalP"/>
    </source>
</evidence>
<dbReference type="InterPro" id="IPR013320">
    <property type="entry name" value="ConA-like_dom_sf"/>
</dbReference>
<feature type="signal peptide" evidence="1">
    <location>
        <begin position="1"/>
        <end position="22"/>
    </location>
</feature>
<dbReference type="EMBL" id="WVUK01000056">
    <property type="protein sequence ID" value="KAF7493094.1"/>
    <property type="molecule type" value="Genomic_DNA"/>
</dbReference>
<dbReference type="Pfam" id="PF00629">
    <property type="entry name" value="MAM"/>
    <property type="match status" value="1"/>
</dbReference>
<dbReference type="AlphaFoldDB" id="A0A834VFE9"/>
<feature type="chain" id="PRO_5038316206" description="MAM domain-containing protein" evidence="1">
    <location>
        <begin position="23"/>
        <end position="191"/>
    </location>
</feature>
<dbReference type="GO" id="GO:0016020">
    <property type="term" value="C:membrane"/>
    <property type="evidence" value="ECO:0007669"/>
    <property type="project" value="InterPro"/>
</dbReference>
<gene>
    <name evidence="3" type="ORF">SSS_9120</name>
</gene>
<reference evidence="4" key="3">
    <citation type="submission" date="2022-06" db="UniProtKB">
        <authorList>
            <consortium name="EnsemblMetazoa"/>
        </authorList>
    </citation>
    <scope>IDENTIFICATION</scope>
</reference>
<dbReference type="InterPro" id="IPR000998">
    <property type="entry name" value="MAM_dom"/>
</dbReference>
<keyword evidence="5" id="KW-1185">Reference proteome</keyword>
<dbReference type="EnsemblMetazoa" id="SSS_9120s_mrna">
    <property type="protein sequence ID" value="KAF7493094.1"/>
    <property type="gene ID" value="SSS_9120"/>
</dbReference>
<dbReference type="OrthoDB" id="6491070at2759"/>
<evidence type="ECO:0000313" key="3">
    <source>
        <dbReference type="EMBL" id="KAF7493094.1"/>
    </source>
</evidence>
<dbReference type="Proteomes" id="UP000070412">
    <property type="component" value="Unassembled WGS sequence"/>
</dbReference>
<keyword evidence="1" id="KW-0732">Signal</keyword>
<sequence length="191" mass="22775">MITLIRIILLVVFILIDQRIDCQIKRFASDNIMWECNFEIDACHFRNQHNLAPFNRYFNNRNPLFGRKGLLLLNLNSRRVQKFPGSRLISHYFPSRYREACLFISYYATGYGAQNFYVIQQDKENKCIFADRRLQQKLNRWNEIEIQLDLRDGDPRFFLEIHYNKNIAGLFAIGRFSFGHGVCRQPQPNQC</sequence>
<accession>A0A834VFE9</accession>
<evidence type="ECO:0000313" key="4">
    <source>
        <dbReference type="EnsemblMetazoa" id="KAF7493094.1"/>
    </source>
</evidence>
<name>A0A834VFE9_SARSC</name>
<evidence type="ECO:0000259" key="2">
    <source>
        <dbReference type="Pfam" id="PF00629"/>
    </source>
</evidence>
<dbReference type="SUPFAM" id="SSF49899">
    <property type="entry name" value="Concanavalin A-like lectins/glucanases"/>
    <property type="match status" value="1"/>
</dbReference>
<dbReference type="Gene3D" id="2.60.120.200">
    <property type="match status" value="1"/>
</dbReference>
<reference evidence="3" key="2">
    <citation type="submission" date="2020-01" db="EMBL/GenBank/DDBJ databases">
        <authorList>
            <person name="Korhonen P.K.K."/>
            <person name="Guangxu M.G."/>
            <person name="Wang T.W."/>
            <person name="Stroehlein A.J.S."/>
            <person name="Young N.D."/>
            <person name="Ang C.-S.A."/>
            <person name="Fernando D.W.F."/>
            <person name="Lu H.L."/>
            <person name="Taylor S.T."/>
            <person name="Ehtesham M.E.M."/>
            <person name="Najaraj S.H.N."/>
            <person name="Harsha G.H.G."/>
            <person name="Madugundu A.M."/>
            <person name="Renuse S.R."/>
            <person name="Holt D.H."/>
            <person name="Pandey A.P."/>
            <person name="Papenfuss A.P."/>
            <person name="Gasser R.B.G."/>
            <person name="Fischer K.F."/>
        </authorList>
    </citation>
    <scope>NUCLEOTIDE SEQUENCE</scope>
    <source>
        <strain evidence="3">SSS_KF_BRIS2020</strain>
    </source>
</reference>
<dbReference type="OMA" id="FEIDACH"/>
<proteinExistence type="predicted"/>
<evidence type="ECO:0000313" key="5">
    <source>
        <dbReference type="Proteomes" id="UP000070412"/>
    </source>
</evidence>
<protein>
    <recommendedName>
        <fullName evidence="2">MAM domain-containing protein</fullName>
    </recommendedName>
</protein>
<organism evidence="3">
    <name type="scientific">Sarcoptes scabiei</name>
    <name type="common">Itch mite</name>
    <name type="synonym">Acarus scabiei</name>
    <dbReference type="NCBI Taxonomy" id="52283"/>
    <lineage>
        <taxon>Eukaryota</taxon>
        <taxon>Metazoa</taxon>
        <taxon>Ecdysozoa</taxon>
        <taxon>Arthropoda</taxon>
        <taxon>Chelicerata</taxon>
        <taxon>Arachnida</taxon>
        <taxon>Acari</taxon>
        <taxon>Acariformes</taxon>
        <taxon>Sarcoptiformes</taxon>
        <taxon>Astigmata</taxon>
        <taxon>Psoroptidia</taxon>
        <taxon>Sarcoptoidea</taxon>
        <taxon>Sarcoptidae</taxon>
        <taxon>Sarcoptinae</taxon>
        <taxon>Sarcoptes</taxon>
    </lineage>
</organism>
<feature type="domain" description="MAM" evidence="2">
    <location>
        <begin position="36"/>
        <end position="183"/>
    </location>
</feature>